<evidence type="ECO:0000256" key="7">
    <source>
        <dbReference type="ARBA" id="ARBA00023136"/>
    </source>
</evidence>
<dbReference type="CDD" id="cd15848">
    <property type="entry name" value="SNARE_syntaxin1-like"/>
    <property type="match status" value="1"/>
</dbReference>
<dbReference type="InterPro" id="IPR006011">
    <property type="entry name" value="Syntaxin_N"/>
</dbReference>
<evidence type="ECO:0000256" key="3">
    <source>
        <dbReference type="ARBA" id="ARBA00022448"/>
    </source>
</evidence>
<dbReference type="EMBL" id="HBIP01013191">
    <property type="protein sequence ID" value="CAE0492475.1"/>
    <property type="molecule type" value="Transcribed_RNA"/>
</dbReference>
<dbReference type="GO" id="GO:0005886">
    <property type="term" value="C:plasma membrane"/>
    <property type="evidence" value="ECO:0007669"/>
    <property type="project" value="TreeGrafter"/>
</dbReference>
<keyword evidence="6 10" id="KW-1133">Transmembrane helix</keyword>
<keyword evidence="3" id="KW-0813">Transport</keyword>
<feature type="region of interest" description="Disordered" evidence="9">
    <location>
        <begin position="1"/>
        <end position="26"/>
    </location>
</feature>
<comment type="similarity">
    <text evidence="2 8">Belongs to the syntaxin family.</text>
</comment>
<evidence type="ECO:0000256" key="6">
    <source>
        <dbReference type="ARBA" id="ARBA00022989"/>
    </source>
</evidence>
<evidence type="ECO:0000256" key="8">
    <source>
        <dbReference type="RuleBase" id="RU003858"/>
    </source>
</evidence>
<dbReference type="PROSITE" id="PS50192">
    <property type="entry name" value="T_SNARE"/>
    <property type="match status" value="1"/>
</dbReference>
<dbReference type="Pfam" id="PF00804">
    <property type="entry name" value="Syntaxin"/>
    <property type="match status" value="1"/>
</dbReference>
<dbReference type="GO" id="GO:0006886">
    <property type="term" value="P:intracellular protein transport"/>
    <property type="evidence" value="ECO:0007669"/>
    <property type="project" value="InterPro"/>
</dbReference>
<feature type="domain" description="T-SNARE coiled-coil homology" evidence="11">
    <location>
        <begin position="218"/>
        <end position="280"/>
    </location>
</feature>
<dbReference type="FunFam" id="1.20.5.110:FF:000008">
    <property type="entry name" value="Syntaxin 132"/>
    <property type="match status" value="1"/>
</dbReference>
<reference evidence="12" key="1">
    <citation type="submission" date="2021-01" db="EMBL/GenBank/DDBJ databases">
        <authorList>
            <person name="Corre E."/>
            <person name="Pelletier E."/>
            <person name="Niang G."/>
            <person name="Scheremetjew M."/>
            <person name="Finn R."/>
            <person name="Kale V."/>
            <person name="Holt S."/>
            <person name="Cochrane G."/>
            <person name="Meng A."/>
            <person name="Brown T."/>
            <person name="Cohen L."/>
        </authorList>
    </citation>
    <scope>NUCLEOTIDE SEQUENCE</scope>
    <source>
        <strain evidence="12">CCMP1320</strain>
    </source>
</reference>
<evidence type="ECO:0000259" key="11">
    <source>
        <dbReference type="PROSITE" id="PS50192"/>
    </source>
</evidence>
<dbReference type="GO" id="GO:0031201">
    <property type="term" value="C:SNARE complex"/>
    <property type="evidence" value="ECO:0007669"/>
    <property type="project" value="TreeGrafter"/>
</dbReference>
<evidence type="ECO:0000313" key="12">
    <source>
        <dbReference type="EMBL" id="CAE0492475.1"/>
    </source>
</evidence>
<dbReference type="GO" id="GO:0006906">
    <property type="term" value="P:vesicle fusion"/>
    <property type="evidence" value="ECO:0007669"/>
    <property type="project" value="TreeGrafter"/>
</dbReference>
<gene>
    <name evidence="12" type="ORF">DTER00134_LOCUS7548</name>
</gene>
<dbReference type="Gene3D" id="1.20.58.70">
    <property type="match status" value="1"/>
</dbReference>
<evidence type="ECO:0000256" key="4">
    <source>
        <dbReference type="ARBA" id="ARBA00022692"/>
    </source>
</evidence>
<evidence type="ECO:0000256" key="2">
    <source>
        <dbReference type="ARBA" id="ARBA00009063"/>
    </source>
</evidence>
<comment type="subcellular location">
    <subcellularLocation>
        <location evidence="1">Membrane</location>
        <topology evidence="1">Single-pass type IV membrane protein</topology>
    </subcellularLocation>
</comment>
<dbReference type="InterPro" id="IPR000727">
    <property type="entry name" value="T_SNARE_dom"/>
</dbReference>
<dbReference type="InterPro" id="IPR045242">
    <property type="entry name" value="Syntaxin"/>
</dbReference>
<keyword evidence="5" id="KW-0653">Protein transport</keyword>
<dbReference type="GO" id="GO:0012505">
    <property type="term" value="C:endomembrane system"/>
    <property type="evidence" value="ECO:0007669"/>
    <property type="project" value="TreeGrafter"/>
</dbReference>
<dbReference type="GO" id="GO:0005484">
    <property type="term" value="F:SNAP receptor activity"/>
    <property type="evidence" value="ECO:0007669"/>
    <property type="project" value="InterPro"/>
</dbReference>
<evidence type="ECO:0000256" key="5">
    <source>
        <dbReference type="ARBA" id="ARBA00022927"/>
    </source>
</evidence>
<keyword evidence="4 10" id="KW-0812">Transmembrane</keyword>
<dbReference type="Pfam" id="PF05739">
    <property type="entry name" value="SNARE"/>
    <property type="match status" value="1"/>
</dbReference>
<dbReference type="Gene3D" id="1.20.5.110">
    <property type="match status" value="1"/>
</dbReference>
<dbReference type="CDD" id="cd00179">
    <property type="entry name" value="SynN"/>
    <property type="match status" value="1"/>
</dbReference>
<feature type="compositionally biased region" description="Basic and acidic residues" evidence="9">
    <location>
        <begin position="1"/>
        <end position="10"/>
    </location>
</feature>
<dbReference type="InterPro" id="IPR006012">
    <property type="entry name" value="Syntaxin/epimorphin_CS"/>
</dbReference>
<dbReference type="GO" id="GO:0048278">
    <property type="term" value="P:vesicle docking"/>
    <property type="evidence" value="ECO:0007669"/>
    <property type="project" value="TreeGrafter"/>
</dbReference>
<dbReference type="AlphaFoldDB" id="A0A7S3VKR8"/>
<sequence length="327" mass="37304">MNDLLGEVRPKNSLVGNNPAYEAAPGSDVEMGEVGLSAPAATERGQAMRAFFSNVESIKNDMAEIRALQREVLAMHEKSKTIVKSKDMERHREDMQDVVNQISMLANKVKHKVEMQDKDNERAKTIKGQGKGSANERTRTTITAGLKKKLKELMGEFSEMRNRIQEEYREVVERRVYTVTGKHVPEEEIDKMIDNGEAETIFQKAIMEQGRGRVLDTLAEIQERHRAIKELEQSLLELHQIFLDMAVLVEAQGEMLDNIEKQVHRSVDYVSTGTNFLSSAKKIQHKTRKLMICCACIILIIVIIIILAYVKPWELHNNKKRQLLLLL</sequence>
<accession>A0A7S3VKR8</accession>
<evidence type="ECO:0000256" key="9">
    <source>
        <dbReference type="SAM" id="MobiDB-lite"/>
    </source>
</evidence>
<evidence type="ECO:0000256" key="1">
    <source>
        <dbReference type="ARBA" id="ARBA00004211"/>
    </source>
</evidence>
<feature type="transmembrane region" description="Helical" evidence="10">
    <location>
        <begin position="290"/>
        <end position="310"/>
    </location>
</feature>
<proteinExistence type="inferred from homology"/>
<protein>
    <recommendedName>
        <fullName evidence="11">t-SNARE coiled-coil homology domain-containing protein</fullName>
    </recommendedName>
</protein>
<keyword evidence="7 10" id="KW-0472">Membrane</keyword>
<dbReference type="PANTHER" id="PTHR19957">
    <property type="entry name" value="SYNTAXIN"/>
    <property type="match status" value="1"/>
</dbReference>
<dbReference type="GO" id="GO:0006887">
    <property type="term" value="P:exocytosis"/>
    <property type="evidence" value="ECO:0007669"/>
    <property type="project" value="TreeGrafter"/>
</dbReference>
<name>A0A7S3VKR8_DUNTE</name>
<dbReference type="SMART" id="SM00503">
    <property type="entry name" value="SynN"/>
    <property type="match status" value="1"/>
</dbReference>
<evidence type="ECO:0000256" key="10">
    <source>
        <dbReference type="SAM" id="Phobius"/>
    </source>
</evidence>
<organism evidence="12">
    <name type="scientific">Dunaliella tertiolecta</name>
    <name type="common">Green alga</name>
    <dbReference type="NCBI Taxonomy" id="3047"/>
    <lineage>
        <taxon>Eukaryota</taxon>
        <taxon>Viridiplantae</taxon>
        <taxon>Chlorophyta</taxon>
        <taxon>core chlorophytes</taxon>
        <taxon>Chlorophyceae</taxon>
        <taxon>CS clade</taxon>
        <taxon>Chlamydomonadales</taxon>
        <taxon>Dunaliellaceae</taxon>
        <taxon>Dunaliella</taxon>
    </lineage>
</organism>
<dbReference type="SUPFAM" id="SSF47661">
    <property type="entry name" value="t-snare proteins"/>
    <property type="match status" value="1"/>
</dbReference>
<dbReference type="SMART" id="SM00397">
    <property type="entry name" value="t_SNARE"/>
    <property type="match status" value="1"/>
</dbReference>
<dbReference type="PROSITE" id="PS00914">
    <property type="entry name" value="SYNTAXIN"/>
    <property type="match status" value="1"/>
</dbReference>
<dbReference type="InterPro" id="IPR010989">
    <property type="entry name" value="SNARE"/>
</dbReference>
<dbReference type="PANTHER" id="PTHR19957:SF307">
    <property type="entry name" value="PROTEIN SSO1-RELATED"/>
    <property type="match status" value="1"/>
</dbReference>
<dbReference type="GO" id="GO:0000149">
    <property type="term" value="F:SNARE binding"/>
    <property type="evidence" value="ECO:0007669"/>
    <property type="project" value="TreeGrafter"/>
</dbReference>